<dbReference type="Gene3D" id="3.10.350.10">
    <property type="entry name" value="LysM domain"/>
    <property type="match status" value="1"/>
</dbReference>
<dbReference type="GO" id="GO:0009253">
    <property type="term" value="P:peptidoglycan catabolic process"/>
    <property type="evidence" value="ECO:0007669"/>
    <property type="project" value="InterPro"/>
</dbReference>
<evidence type="ECO:0000313" key="6">
    <source>
        <dbReference type="Proteomes" id="UP000243657"/>
    </source>
</evidence>
<dbReference type="CDD" id="cd00118">
    <property type="entry name" value="LysM"/>
    <property type="match status" value="1"/>
</dbReference>
<accession>A0A261F224</accession>
<dbReference type="InterPro" id="IPR013168">
    <property type="entry name" value="Cpl_7_lyso_C"/>
</dbReference>
<dbReference type="AlphaFoldDB" id="A0A261F224"/>
<dbReference type="SUPFAM" id="SSF51445">
    <property type="entry name" value="(Trans)glycosidases"/>
    <property type="match status" value="1"/>
</dbReference>
<dbReference type="Proteomes" id="UP000243657">
    <property type="component" value="Unassembled WGS sequence"/>
</dbReference>
<dbReference type="SMART" id="SM01095">
    <property type="entry name" value="Cpl-7"/>
    <property type="match status" value="2"/>
</dbReference>
<evidence type="ECO:0000256" key="3">
    <source>
        <dbReference type="ARBA" id="ARBA00023295"/>
    </source>
</evidence>
<evidence type="ECO:0000256" key="2">
    <source>
        <dbReference type="ARBA" id="ARBA00022801"/>
    </source>
</evidence>
<dbReference type="Gene3D" id="3.20.20.80">
    <property type="entry name" value="Glycosidases"/>
    <property type="match status" value="1"/>
</dbReference>
<dbReference type="Pfam" id="PF01183">
    <property type="entry name" value="Glyco_hydro_25"/>
    <property type="match status" value="1"/>
</dbReference>
<dbReference type="SUPFAM" id="SSF54106">
    <property type="entry name" value="LysM domain"/>
    <property type="match status" value="1"/>
</dbReference>
<dbReference type="InterPro" id="IPR002053">
    <property type="entry name" value="Glyco_hydro_25"/>
</dbReference>
<keyword evidence="2 5" id="KW-0378">Hydrolase</keyword>
<dbReference type="PANTHER" id="PTHR34135:SF2">
    <property type="entry name" value="LYSOZYME"/>
    <property type="match status" value="1"/>
</dbReference>
<evidence type="ECO:0000259" key="4">
    <source>
        <dbReference type="PROSITE" id="PS51782"/>
    </source>
</evidence>
<dbReference type="PROSITE" id="PS51904">
    <property type="entry name" value="GLYCOSYL_HYDROL_F25_2"/>
    <property type="match status" value="1"/>
</dbReference>
<keyword evidence="3" id="KW-0326">Glycosidase</keyword>
<dbReference type="PROSITE" id="PS51782">
    <property type="entry name" value="LYSM"/>
    <property type="match status" value="1"/>
</dbReference>
<name>A0A261F224_9BIFI</name>
<evidence type="ECO:0000313" key="5">
    <source>
        <dbReference type="EMBL" id="OZG53115.1"/>
    </source>
</evidence>
<reference evidence="5 6" key="1">
    <citation type="journal article" date="2017" name="BMC Genomics">
        <title>Comparative genomic and phylogenomic analyses of the Bifidobacteriaceae family.</title>
        <authorList>
            <person name="Lugli G.A."/>
            <person name="Milani C."/>
            <person name="Turroni F."/>
            <person name="Duranti S."/>
            <person name="Mancabelli L."/>
            <person name="Mangifesta M."/>
            <person name="Ferrario C."/>
            <person name="Modesto M."/>
            <person name="Mattarelli P."/>
            <person name="Jiri K."/>
            <person name="van Sinderen D."/>
            <person name="Ventura M."/>
        </authorList>
    </citation>
    <scope>NUCLEOTIDE SEQUENCE [LARGE SCALE GENOMIC DNA]</scope>
    <source>
        <strain evidence="5 6">DSM 24762</strain>
    </source>
</reference>
<protein>
    <submittedName>
        <fullName evidence="5">Glycosyl hydrolase family 25</fullName>
    </submittedName>
</protein>
<sequence length="347" mass="37853">MALQGIDISNWQNGINLAVVPADFVMVKVTQGASYISPDAARQVEQARSLGRPFGVYMYVGGGNAEREADFFIDNIQNWIGHGVLAVDWERGDNDAWGNTDYLRRVIAQVIKRTGIPPLLYAGASGFPWDVAREYNCATWVAQYADTKHTTGYQDTPWNEGAYACAKRQYASTGRLPGYGGNLDLNKFYGGVDAWQKIANPQNTQPAPVPAPVAPVLEGDVVDLVIAVRRGEYGNNPERAQKLGARAEEVQGLINHIATASVDELVAETWAGKYGNGDRRTNVLGERAEEVRNAINGAAQHTIHTVSRGETLSSIAAKYGTNWQHLAQINGLNNPNLIYAGQRITIK</sequence>
<organism evidence="5 6">
    <name type="scientific">Alloscardovia macacae</name>
    <dbReference type="NCBI Taxonomy" id="1160091"/>
    <lineage>
        <taxon>Bacteria</taxon>
        <taxon>Bacillati</taxon>
        <taxon>Actinomycetota</taxon>
        <taxon>Actinomycetes</taxon>
        <taxon>Bifidobacteriales</taxon>
        <taxon>Bifidobacteriaceae</taxon>
        <taxon>Alloscardovia</taxon>
    </lineage>
</organism>
<dbReference type="InterPro" id="IPR018392">
    <property type="entry name" value="LysM"/>
</dbReference>
<gene>
    <name evidence="5" type="ORF">ALMA_1417</name>
</gene>
<dbReference type="SMART" id="SM00257">
    <property type="entry name" value="LysM"/>
    <property type="match status" value="1"/>
</dbReference>
<dbReference type="InterPro" id="IPR017853">
    <property type="entry name" value="GH"/>
</dbReference>
<dbReference type="GO" id="GO:0016052">
    <property type="term" value="P:carbohydrate catabolic process"/>
    <property type="evidence" value="ECO:0007669"/>
    <property type="project" value="TreeGrafter"/>
</dbReference>
<dbReference type="SMART" id="SM00641">
    <property type="entry name" value="Glyco_25"/>
    <property type="match status" value="1"/>
</dbReference>
<dbReference type="InterPro" id="IPR018077">
    <property type="entry name" value="Glyco_hydro_fam25_subgr"/>
</dbReference>
<feature type="domain" description="LysM" evidence="4">
    <location>
        <begin position="302"/>
        <end position="346"/>
    </location>
</feature>
<evidence type="ECO:0000256" key="1">
    <source>
        <dbReference type="ARBA" id="ARBA00010646"/>
    </source>
</evidence>
<dbReference type="PANTHER" id="PTHR34135">
    <property type="entry name" value="LYSOZYME"/>
    <property type="match status" value="1"/>
</dbReference>
<proteinExistence type="inferred from homology"/>
<comment type="caution">
    <text evidence="5">The sequence shown here is derived from an EMBL/GenBank/DDBJ whole genome shotgun (WGS) entry which is preliminary data.</text>
</comment>
<dbReference type="RefSeq" id="WP_094727093.1">
    <property type="nucleotide sequence ID" value="NZ_JBHLWS010000001.1"/>
</dbReference>
<comment type="similarity">
    <text evidence="1">Belongs to the glycosyl hydrolase 25 family.</text>
</comment>
<dbReference type="InterPro" id="IPR036779">
    <property type="entry name" value="LysM_dom_sf"/>
</dbReference>
<dbReference type="Pfam" id="PF01476">
    <property type="entry name" value="LysM"/>
    <property type="match status" value="1"/>
</dbReference>
<keyword evidence="6" id="KW-1185">Reference proteome</keyword>
<dbReference type="GO" id="GO:0016998">
    <property type="term" value="P:cell wall macromolecule catabolic process"/>
    <property type="evidence" value="ECO:0007669"/>
    <property type="project" value="InterPro"/>
</dbReference>
<dbReference type="EMBL" id="MWWT01000009">
    <property type="protein sequence ID" value="OZG53115.1"/>
    <property type="molecule type" value="Genomic_DNA"/>
</dbReference>
<dbReference type="GO" id="GO:0003796">
    <property type="term" value="F:lysozyme activity"/>
    <property type="evidence" value="ECO:0007669"/>
    <property type="project" value="InterPro"/>
</dbReference>